<comment type="caution">
    <text evidence="1">The sequence shown here is derived from an EMBL/GenBank/DDBJ whole genome shotgun (WGS) entry which is preliminary data.</text>
</comment>
<dbReference type="EMBL" id="MFJM01000021">
    <property type="protein sequence ID" value="OGG18146.1"/>
    <property type="molecule type" value="Genomic_DNA"/>
</dbReference>
<protein>
    <submittedName>
        <fullName evidence="1">Uncharacterized protein</fullName>
    </submittedName>
</protein>
<evidence type="ECO:0000313" key="2">
    <source>
        <dbReference type="Proteomes" id="UP000176253"/>
    </source>
</evidence>
<dbReference type="AlphaFoldDB" id="A0A1F6A0B7"/>
<organism evidence="1 2">
    <name type="scientific">Candidatus Gottesmanbacteria bacterium RIFCSPHIGHO2_02_FULL_39_14</name>
    <dbReference type="NCBI Taxonomy" id="1798383"/>
    <lineage>
        <taxon>Bacteria</taxon>
        <taxon>Candidatus Gottesmaniibacteriota</taxon>
    </lineage>
</organism>
<accession>A0A1F6A0B7</accession>
<dbReference type="Proteomes" id="UP000176253">
    <property type="component" value="Unassembled WGS sequence"/>
</dbReference>
<proteinExistence type="predicted"/>
<sequence length="372" mass="43031">MNRYRIISVNKNKKRYILFFLLTLLVLAGIGGILNFTPRREKPILEVNRIEEWKTYENDKYKISFDYPSNWKIEDNTATGSKFLLRISVFSPDMETEQNYAGGDWPTTIYKKGGFIYFDISEDKYYQTFDKLRDDNPKYPQKQKVIIVDSSEALYGIDDISKTGYSVEVKLLRKIINNGPFLIELGVVSARNEAEEYTRLFDNILSSVRFYERQEPVVLRQGVYKYDLSGNKVIDEPAVDFVLDTSQTLEFANLTDLFETPIQFDITSDGNSYRLIIEGNPAGLCPMEDSGDGCGYRDESLNYAKIFRIWRDERGIFALNPQIFKIDGYSLGDIVLTKESPNILFSESEVELWRDLFNGIRIRNNSDNKEPG</sequence>
<reference evidence="1 2" key="1">
    <citation type="journal article" date="2016" name="Nat. Commun.">
        <title>Thousands of microbial genomes shed light on interconnected biogeochemical processes in an aquifer system.</title>
        <authorList>
            <person name="Anantharaman K."/>
            <person name="Brown C.T."/>
            <person name="Hug L.A."/>
            <person name="Sharon I."/>
            <person name="Castelle C.J."/>
            <person name="Probst A.J."/>
            <person name="Thomas B.C."/>
            <person name="Singh A."/>
            <person name="Wilkins M.J."/>
            <person name="Karaoz U."/>
            <person name="Brodie E.L."/>
            <person name="Williams K.H."/>
            <person name="Hubbard S.S."/>
            <person name="Banfield J.F."/>
        </authorList>
    </citation>
    <scope>NUCLEOTIDE SEQUENCE [LARGE SCALE GENOMIC DNA]</scope>
</reference>
<evidence type="ECO:0000313" key="1">
    <source>
        <dbReference type="EMBL" id="OGG18146.1"/>
    </source>
</evidence>
<name>A0A1F6A0B7_9BACT</name>
<gene>
    <name evidence="1" type="ORF">A3D78_03880</name>
</gene>